<dbReference type="RefSeq" id="XP_067695039.1">
    <property type="nucleotide sequence ID" value="XM_067838951.1"/>
</dbReference>
<dbReference type="KEGG" id="lenr:94174461"/>
<dbReference type="InterPro" id="IPR027417">
    <property type="entry name" value="P-loop_NTPase"/>
</dbReference>
<evidence type="ECO:0008006" key="3">
    <source>
        <dbReference type="Google" id="ProtNLM"/>
    </source>
</evidence>
<gene>
    <name evidence="1" type="ORF">CUR178_07305</name>
</gene>
<dbReference type="Proteomes" id="UP000674179">
    <property type="component" value="Chromosome 10"/>
</dbReference>
<dbReference type="EMBL" id="JAFHKP010000010">
    <property type="protein sequence ID" value="KAG5484151.1"/>
    <property type="molecule type" value="Genomic_DNA"/>
</dbReference>
<dbReference type="SUPFAM" id="SSF52540">
    <property type="entry name" value="P-loop containing nucleoside triphosphate hydrolases"/>
    <property type="match status" value="1"/>
</dbReference>
<sequence length="205" mass="22184">MSSELGAAPPSSSGDAVAHPIVVVLCTTRQAVLQTAAMYSSLAGEGVRLVAAYRLTDGGDEDDYRCVISRKNCCDVVVATPACLMLLVREGHVVLDRVHVLAADTASDFLAADCAQGDHSALQHTEDIMHALKENSVPHQFSLWCAEIEPSIEALVRKYMSPLTLTVMVTREEHTSENVRQILYPLPRCDDRIKPSCSCTISVSS</sequence>
<dbReference type="Gene3D" id="3.40.50.300">
    <property type="entry name" value="P-loop containing nucleotide triphosphate hydrolases"/>
    <property type="match status" value="1"/>
</dbReference>
<reference evidence="1 2" key="1">
    <citation type="submission" date="2021-02" db="EMBL/GenBank/DDBJ databases">
        <title>Leishmania (Mundinia) enrietti genome sequencing and assembly.</title>
        <authorList>
            <person name="Almutairi H."/>
            <person name="Gatherer D."/>
        </authorList>
    </citation>
    <scope>NUCLEOTIDE SEQUENCE [LARGE SCALE GENOMIC DNA]</scope>
    <source>
        <strain evidence="1">CUR178</strain>
    </source>
</reference>
<name>A0A836HTW1_LEIEN</name>
<accession>A0A836HTW1</accession>
<dbReference type="GeneID" id="94174461"/>
<proteinExistence type="predicted"/>
<evidence type="ECO:0000313" key="1">
    <source>
        <dbReference type="EMBL" id="KAG5484151.1"/>
    </source>
</evidence>
<dbReference type="AlphaFoldDB" id="A0A836HTW1"/>
<comment type="caution">
    <text evidence="1">The sequence shown here is derived from an EMBL/GenBank/DDBJ whole genome shotgun (WGS) entry which is preliminary data.</text>
</comment>
<evidence type="ECO:0000313" key="2">
    <source>
        <dbReference type="Proteomes" id="UP000674179"/>
    </source>
</evidence>
<keyword evidence="2" id="KW-1185">Reference proteome</keyword>
<protein>
    <recommendedName>
        <fullName evidence="3">Helicase ATP-binding domain-containing protein</fullName>
    </recommendedName>
</protein>
<dbReference type="OrthoDB" id="249932at2759"/>
<dbReference type="PANTHER" id="PTHR47958">
    <property type="entry name" value="ATP-DEPENDENT RNA HELICASE DBP3"/>
    <property type="match status" value="1"/>
</dbReference>
<organism evidence="1 2">
    <name type="scientific">Leishmania enriettii</name>
    <dbReference type="NCBI Taxonomy" id="5663"/>
    <lineage>
        <taxon>Eukaryota</taxon>
        <taxon>Discoba</taxon>
        <taxon>Euglenozoa</taxon>
        <taxon>Kinetoplastea</taxon>
        <taxon>Metakinetoplastina</taxon>
        <taxon>Trypanosomatida</taxon>
        <taxon>Trypanosomatidae</taxon>
        <taxon>Leishmaniinae</taxon>
        <taxon>Leishmania</taxon>
    </lineage>
</organism>